<feature type="domain" description="Cadherin" evidence="18">
    <location>
        <begin position="435"/>
        <end position="536"/>
    </location>
</feature>
<dbReference type="Gene3D" id="2.10.25.10">
    <property type="entry name" value="Laminin"/>
    <property type="match status" value="1"/>
</dbReference>
<dbReference type="InterPro" id="IPR015919">
    <property type="entry name" value="Cadherin-like_sf"/>
</dbReference>
<feature type="domain" description="Cadherin" evidence="18">
    <location>
        <begin position="22"/>
        <end position="119"/>
    </location>
</feature>
<dbReference type="GO" id="GO:0045296">
    <property type="term" value="F:cadherin binding"/>
    <property type="evidence" value="ECO:0007669"/>
    <property type="project" value="TreeGrafter"/>
</dbReference>
<feature type="region of interest" description="Disordered" evidence="14">
    <location>
        <begin position="2815"/>
        <end position="2841"/>
    </location>
</feature>
<dbReference type="FunFam" id="2.60.40.60:FF:000065">
    <property type="entry name" value="FAT atypical cadherin 1"/>
    <property type="match status" value="1"/>
</dbReference>
<dbReference type="PROSITE" id="PS01186">
    <property type="entry name" value="EGF_2"/>
    <property type="match status" value="1"/>
</dbReference>
<feature type="domain" description="Cadherin" evidence="18">
    <location>
        <begin position="636"/>
        <end position="742"/>
    </location>
</feature>
<evidence type="ECO:0000256" key="13">
    <source>
        <dbReference type="PROSITE-ProRule" id="PRU00076"/>
    </source>
</evidence>
<dbReference type="Gene3D" id="2.60.120.200">
    <property type="match status" value="1"/>
</dbReference>
<keyword evidence="5" id="KW-0677">Repeat</keyword>
<comment type="caution">
    <text evidence="13">Lacks conserved residue(s) required for the propagation of feature annotation.</text>
</comment>
<keyword evidence="10 13" id="KW-1015">Disulfide bond</keyword>
<dbReference type="PRINTS" id="PR00205">
    <property type="entry name" value="CADHERIN"/>
</dbReference>
<evidence type="ECO:0000256" key="10">
    <source>
        <dbReference type="ARBA" id="ARBA00023157"/>
    </source>
</evidence>
<dbReference type="InterPro" id="IPR039808">
    <property type="entry name" value="Cadherin"/>
</dbReference>
<comment type="caution">
    <text evidence="19">The sequence shown here is derived from an EMBL/GenBank/DDBJ whole genome shotgun (WGS) entry which is preliminary data.</text>
</comment>
<evidence type="ECO:0000256" key="5">
    <source>
        <dbReference type="ARBA" id="ARBA00022737"/>
    </source>
</evidence>
<feature type="domain" description="Cadherin" evidence="18">
    <location>
        <begin position="743"/>
        <end position="844"/>
    </location>
</feature>
<proteinExistence type="predicted"/>
<dbReference type="InterPro" id="IPR013320">
    <property type="entry name" value="ConA-like_dom_sf"/>
</dbReference>
<keyword evidence="9 15" id="KW-0472">Membrane</keyword>
<dbReference type="SMART" id="SM00179">
    <property type="entry name" value="EGF_CA"/>
    <property type="match status" value="1"/>
</dbReference>
<evidence type="ECO:0000256" key="1">
    <source>
        <dbReference type="ARBA" id="ARBA00004479"/>
    </source>
</evidence>
<keyword evidence="20" id="KW-1185">Reference proteome</keyword>
<feature type="domain" description="Laminin G" evidence="16">
    <location>
        <begin position="2192"/>
        <end position="2376"/>
    </location>
</feature>
<keyword evidence="8 15" id="KW-1133">Transmembrane helix</keyword>
<feature type="domain" description="Cadherin" evidence="18">
    <location>
        <begin position="1482"/>
        <end position="1586"/>
    </location>
</feature>
<dbReference type="OrthoDB" id="6252479at2759"/>
<evidence type="ECO:0000259" key="16">
    <source>
        <dbReference type="PROSITE" id="PS50025"/>
    </source>
</evidence>
<feature type="domain" description="Cadherin" evidence="18">
    <location>
        <begin position="1797"/>
        <end position="1901"/>
    </location>
</feature>
<feature type="domain" description="Cadherin" evidence="18">
    <location>
        <begin position="1275"/>
        <end position="1379"/>
    </location>
</feature>
<dbReference type="SMART" id="SM00282">
    <property type="entry name" value="LamG"/>
    <property type="match status" value="1"/>
</dbReference>
<feature type="disulfide bond" evidence="13">
    <location>
        <begin position="2472"/>
        <end position="2481"/>
    </location>
</feature>
<feature type="domain" description="Cadherin" evidence="18">
    <location>
        <begin position="234"/>
        <end position="332"/>
    </location>
</feature>
<dbReference type="FunFam" id="2.60.40.60:FF:000021">
    <property type="entry name" value="FAT atypical cadherin 1"/>
    <property type="match status" value="2"/>
</dbReference>
<dbReference type="FunFam" id="2.60.40.60:FF:000084">
    <property type="entry name" value="FAT atypical cadherin 3"/>
    <property type="match status" value="1"/>
</dbReference>
<dbReference type="EMBL" id="JAINUF010000010">
    <property type="protein sequence ID" value="KAJ8347820.1"/>
    <property type="molecule type" value="Genomic_DNA"/>
</dbReference>
<feature type="domain" description="Cadherin" evidence="18">
    <location>
        <begin position="1587"/>
        <end position="1691"/>
    </location>
</feature>
<name>A0A9Q1IP00_SYNKA</name>
<dbReference type="SMART" id="SM00181">
    <property type="entry name" value="EGF"/>
    <property type="match status" value="2"/>
</dbReference>
<feature type="transmembrane region" description="Helical" evidence="15">
    <location>
        <begin position="2504"/>
        <end position="2524"/>
    </location>
</feature>
<keyword evidence="6 12" id="KW-0106">Calcium</keyword>
<feature type="domain" description="Cadherin" evidence="18">
    <location>
        <begin position="537"/>
        <end position="635"/>
    </location>
</feature>
<feature type="domain" description="EGF-like" evidence="17">
    <location>
        <begin position="2446"/>
        <end position="2482"/>
    </location>
</feature>
<dbReference type="FunFam" id="2.60.40.60:FF:000165">
    <property type="entry name" value="FAT atypical cadherin 3"/>
    <property type="match status" value="1"/>
</dbReference>
<dbReference type="InterPro" id="IPR020894">
    <property type="entry name" value="Cadherin_CS"/>
</dbReference>
<evidence type="ECO:0000256" key="9">
    <source>
        <dbReference type="ARBA" id="ARBA00023136"/>
    </source>
</evidence>
<feature type="domain" description="Cadherin" evidence="18">
    <location>
        <begin position="1380"/>
        <end position="1481"/>
    </location>
</feature>
<evidence type="ECO:0000256" key="8">
    <source>
        <dbReference type="ARBA" id="ARBA00022989"/>
    </source>
</evidence>
<dbReference type="GO" id="GO:0009653">
    <property type="term" value="P:anatomical structure morphogenesis"/>
    <property type="evidence" value="ECO:0007669"/>
    <property type="project" value="UniProtKB-ARBA"/>
</dbReference>
<accession>A0A9Q1IP00</accession>
<dbReference type="GO" id="GO:0008013">
    <property type="term" value="F:beta-catenin binding"/>
    <property type="evidence" value="ECO:0007669"/>
    <property type="project" value="TreeGrafter"/>
</dbReference>
<comment type="subcellular location">
    <subcellularLocation>
        <location evidence="1">Membrane</location>
        <topology evidence="1">Single-pass type I membrane protein</topology>
    </subcellularLocation>
</comment>
<dbReference type="SUPFAM" id="SSF57196">
    <property type="entry name" value="EGF/Laminin"/>
    <property type="match status" value="1"/>
</dbReference>
<evidence type="ECO:0000259" key="17">
    <source>
        <dbReference type="PROSITE" id="PS50026"/>
    </source>
</evidence>
<dbReference type="FunFam" id="2.60.40.60:FF:000053">
    <property type="entry name" value="FAT atypical cadherin 3"/>
    <property type="match status" value="1"/>
</dbReference>
<dbReference type="PROSITE" id="PS50025">
    <property type="entry name" value="LAM_G_DOMAIN"/>
    <property type="match status" value="1"/>
</dbReference>
<feature type="domain" description="Cadherin" evidence="18">
    <location>
        <begin position="845"/>
        <end position="948"/>
    </location>
</feature>
<dbReference type="GO" id="GO:0016342">
    <property type="term" value="C:catenin complex"/>
    <property type="evidence" value="ECO:0007669"/>
    <property type="project" value="TreeGrafter"/>
</dbReference>
<evidence type="ECO:0000256" key="6">
    <source>
        <dbReference type="ARBA" id="ARBA00022837"/>
    </source>
</evidence>
<dbReference type="SUPFAM" id="SSF49899">
    <property type="entry name" value="Concanavalin A-like lectins/glucanases"/>
    <property type="match status" value="1"/>
</dbReference>
<evidence type="ECO:0000313" key="19">
    <source>
        <dbReference type="EMBL" id="KAJ8347820.1"/>
    </source>
</evidence>
<dbReference type="FunFam" id="2.60.40.60:FF:000032">
    <property type="entry name" value="FAT atypical cadherin 1"/>
    <property type="match status" value="1"/>
</dbReference>
<dbReference type="PROSITE" id="PS50026">
    <property type="entry name" value="EGF_3"/>
    <property type="match status" value="1"/>
</dbReference>
<dbReference type="Pfam" id="PF00028">
    <property type="entry name" value="Cadherin"/>
    <property type="match status" value="17"/>
</dbReference>
<dbReference type="PROSITE" id="PS50268">
    <property type="entry name" value="CADHERIN_2"/>
    <property type="match status" value="18"/>
</dbReference>
<dbReference type="PROSITE" id="PS00010">
    <property type="entry name" value="ASX_HYDROXYL"/>
    <property type="match status" value="1"/>
</dbReference>
<feature type="domain" description="Cadherin" evidence="18">
    <location>
        <begin position="1163"/>
        <end position="1274"/>
    </location>
</feature>
<protein>
    <submittedName>
        <fullName evidence="19">Uncharacterized protein</fullName>
    </submittedName>
</protein>
<dbReference type="GO" id="GO:0016477">
    <property type="term" value="P:cell migration"/>
    <property type="evidence" value="ECO:0007669"/>
    <property type="project" value="TreeGrafter"/>
</dbReference>
<keyword evidence="2 13" id="KW-0245">EGF-like domain</keyword>
<dbReference type="Pfam" id="PF00008">
    <property type="entry name" value="EGF"/>
    <property type="match status" value="1"/>
</dbReference>
<dbReference type="InterPro" id="IPR002126">
    <property type="entry name" value="Cadherin-like_dom"/>
</dbReference>
<dbReference type="SMART" id="SM00112">
    <property type="entry name" value="CA"/>
    <property type="match status" value="18"/>
</dbReference>
<evidence type="ECO:0000256" key="3">
    <source>
        <dbReference type="ARBA" id="ARBA00022692"/>
    </source>
</evidence>
<dbReference type="FunFam" id="2.60.40.60:FF:000058">
    <property type="entry name" value="FAT atypical cadherin 3"/>
    <property type="match status" value="1"/>
</dbReference>
<dbReference type="FunFam" id="2.60.40.60:FF:000033">
    <property type="entry name" value="FAT atypical cadherin 1"/>
    <property type="match status" value="1"/>
</dbReference>
<keyword evidence="4" id="KW-0732">Signal</keyword>
<dbReference type="InterPro" id="IPR001791">
    <property type="entry name" value="Laminin_G"/>
</dbReference>
<dbReference type="CDD" id="cd11304">
    <property type="entry name" value="Cadherin_repeat"/>
    <property type="match status" value="17"/>
</dbReference>
<evidence type="ECO:0000256" key="11">
    <source>
        <dbReference type="ARBA" id="ARBA00023180"/>
    </source>
</evidence>
<dbReference type="CDD" id="cd00054">
    <property type="entry name" value="EGF_CA"/>
    <property type="match status" value="1"/>
</dbReference>
<gene>
    <name evidence="19" type="ORF">SKAU_G00264090</name>
</gene>
<sequence>MGSTSTVRISVKLSKNSSPKFPQREYQAEVNENVAVGTSVTTISAIGYSTLTYDIKQGNAQRKFRINPYTGVITTQRPLDYENIAFYVLIIQADNLAGMSSSVTVNIQVVDKNDNLPIFQQLQYTGSIIESAPINSVVLTADGRPLVIKATDADRNGNALLVYQIMEETTRMFFTVDSGTGSIRTIASLDHETFSSFNFRIQVRDSGVPQLTAESPAQVTVTVVDTNDSPPRFSQDVYKTVLLLPTYIGVEVLKVAATDPDQNISTELTYTMTDGSFEHFAIDPVSGILKVKNMDFSKDRYRFNIVVCDGRLSSTTLVTVLVREAMDSGLSFTQALYTSSVQENVINVTTVAVVSTAGSQLNEPLKYCLLNAGTHFKIRATSGVIQTTGVPFDREEQELYDLFVEVSRQYDQLRVSRATVKVQVEDVNDNAPVFTGLPYYAVVQVEAKPGSPIFRVSATDRDKGVNAQLTYVLKQEHRHFNINRLTGELTLKKAFEVDLSNVEYQVVVLAKDNGYPPLVTAVEFPITVVNRAMPVFDKPFYGTSVSEDVAILTTILRINATSPVSESIMYTIVDGDPFSQFKIDSGIISVAYSLDFEVNFYFRLIVRATDMLTAARSEVSVDVTVLDVNDNPPVFQRASYSASLPENTIIGTPVLTVMATDMDSGKNSVVRYQILPDAFNSTDYFHIDGSNGLVLTARMLDHELIRHYSFAVRATDSGFPAWSSDVIVIISVIDSNDNPPVFSQPLYEAYVSQLAPKGHLVTCVQASDADMSDFNKLEYSILSGNERINFVMNEKMGAITLSSQQRQGVEPMYSLNISVSDGVFTSTAQVLIRVVGANLFSPVFNQRFYLAQVLENAPVGSIVIKIKASDEDSGPFGLVTYSFINNMGKDQFNIDMDGLITTKQNLDRESPENKDIILTIMAVDGGGRASFCSIRVILVDENDNAPQFKALEYRASIKSNVARGSLVTQIQAYDPDEGTNGKVTYSLYSEAHLPVVNILDIDPENGWMVTRGSFNHLKNSVLSFFVKASDGGIPMKHSLVSVFIYVLPPEVSVPSYTQPQYSFTVPEDTPMGATLGSVLLVPSCPAVFCIVIGETQESNQGGVFMVERETGVIKLIKSLDYEAISVFRFKVSATLKLAQVETVSAVDVEVKVLDLNDNKPCFETGSYEATVMEGMPVGTRVIQVRALDTDWGSNGQVIYSLTPPLNSGTDVIASTFTIDSKTGWITTFQDLDQEKCPSYTFTVVASDLGEMVSMSSTAVVTVTIADINDNPPSFEKDYYRVAVGESDPPGEVVAVLSTQDEDSSDINRQVSLHITGGNLAGLFAVGLVGGEWKVYVNRPLDREEQDLFLLNISASDGLFMATTVVEVTVMDTNDNSPFCVQNMYTTSFPEDTPLNSIILTVWATDADIGTSSEIQYSLFGIGVEDFYMDANTGEVKIASVLDREKTPRYKLIAQATDGGGRFCRAEISMTLLDVNDNPPTFSDTRYTASVYEDTATKALLTCLQANDPDEGVNRKITYSLVDSAGGMFSIDETLGIVVLERPLDRELRSSYIITARASDQGVAVTLSSLVNLAITVLDVNDNPPVFQKREYSATVPEDAAVGSEVLRVYATSEDIGVNAEIYYSVCSGNEFGNFQIDVMTGTISVSKALDFEVCKGYLLTVEAWDGGSPPLGAVTTVTIELMDVNDNAPKFQQDVYNVGVSEDAGIGQSVVQVLAKDRDSHVNGQIVYSIVSGDRGNPFSINSASGVIRVNKELDRETISSYYLVAKAQDTGWPPMSSVVTVNIDVSDVNDNPPVFSQYNYTIAIQGGSPVGTSIVQLSVTDRDSSPNGPPFALRIITGNAGNAFVLDQTWTLRSNRIFGLDGMREYAVEVQAQDSGKPRLSSTAHVFVRVTGESLSKPVALPLEIRIITAADGFPGGVVGRIQATGWDKNDVLSFSFRPQQSSPFTINRQDGRIIAMGGLGPGRYLLNASVSDGRFSVAVDVTVVVEQATAKMLRDSVTMRFENVSPEDFVGQSLQELLSLLREVVGMPDTQGRDKLHLLGLQPVPGMSQLDLLLAAEAQDGVFYTAPQLAQMLAASRGRLQRVLQISHILGGSCTGPECRGKPCEQVLDLVPEAPVTYSTARVSFVSPRFSRTERCTLPVACIGGNCTPSSELCEDQSCPEDMQCTATGGTPVSYTCQCFPGKLSQCAAKTPHTFTGNSYIKYKVPDSSKSRQMKLEMRIRTLHSQGVIMYKRSEPCTVLKIEDGKLQFQLDCDNSLGISGSPINDGIWHAVSLELMPDFAILSLDDNFVERQWRRMSARPWPLGADGSFFLGARVQPPDLDLRGTSERRGPRAQDGFQGCLSSVVLNGMELPLQKKRSHYAEVIGLTELRLGCILYPDACRGGPCLNGGSCTSLPSGGGSSDVGWCEEWNFTPQVTCCTKPIRSVRARVLPSPIRGAVQRLGLNTKCEREECENGGTCLNTVGAFYCNCVEGYEGPFCGQPGPTVPGMQAEALSYAGPVEMIGIGVLVFVILVFLVLFLGVRRKILCQCCTRGDLPQCVDRGSSFPPLKVTPRRPFLDGGAPPQVLVRPTAYTLPRVHSSLRMDLDSLANGKGLASTKMSALRTESPRFLTSRWGVAVCSVAPNQPQLLPCQSICTSTFKVADMVEEVTSFSGSYSEVQSLSSVFSDSCDDNASIVTAIQLDSNAANTTENEEDYPLDHENQICFEIVKDYFVNSYWGTPDWISGSRRLEIDDVPRLQSSGSTRGLDGVDCFGGHDTEDEAHQHPRPVPEGHYDTLPAARPVFVESSLRGQHICTHVHPVPLPGREASQDMWPGFGPHPEPETESLAGDMSLTTPLSNISYSSPCSDLSGSDYESVDEFLVESPQEF</sequence>
<dbReference type="FunFam" id="2.60.40.60:FF:000051">
    <property type="entry name" value="FAT atypical cadherin 1"/>
    <property type="match status" value="1"/>
</dbReference>
<dbReference type="GO" id="GO:0007156">
    <property type="term" value="P:homophilic cell adhesion via plasma membrane adhesion molecules"/>
    <property type="evidence" value="ECO:0007669"/>
    <property type="project" value="InterPro"/>
</dbReference>
<feature type="domain" description="Cadherin" evidence="18">
    <location>
        <begin position="949"/>
        <end position="1056"/>
    </location>
</feature>
<dbReference type="PANTHER" id="PTHR24027">
    <property type="entry name" value="CADHERIN-23"/>
    <property type="match status" value="1"/>
</dbReference>
<evidence type="ECO:0000256" key="12">
    <source>
        <dbReference type="PROSITE-ProRule" id="PRU00043"/>
    </source>
</evidence>
<dbReference type="FunFam" id="2.60.40.60:FF:000026">
    <property type="entry name" value="FAT atypical cadherin 1"/>
    <property type="match status" value="2"/>
</dbReference>
<dbReference type="SUPFAM" id="SSF49313">
    <property type="entry name" value="Cadherin-like"/>
    <property type="match status" value="19"/>
</dbReference>
<evidence type="ECO:0000259" key="18">
    <source>
        <dbReference type="PROSITE" id="PS50268"/>
    </source>
</evidence>
<dbReference type="InterPro" id="IPR000152">
    <property type="entry name" value="EGF-type_Asp/Asn_hydroxyl_site"/>
</dbReference>
<feature type="domain" description="Cadherin" evidence="18">
    <location>
        <begin position="120"/>
        <end position="233"/>
    </location>
</feature>
<dbReference type="Pfam" id="PF02210">
    <property type="entry name" value="Laminin_G_2"/>
    <property type="match status" value="1"/>
</dbReference>
<dbReference type="PROSITE" id="PS00232">
    <property type="entry name" value="CADHERIN_1"/>
    <property type="match status" value="8"/>
</dbReference>
<feature type="domain" description="Cadherin" evidence="18">
    <location>
        <begin position="333"/>
        <end position="434"/>
    </location>
</feature>
<dbReference type="FunFam" id="2.60.40.60:FF:000024">
    <property type="entry name" value="FAT atypical cadherin 3"/>
    <property type="match status" value="1"/>
</dbReference>
<keyword evidence="3 15" id="KW-0812">Transmembrane</keyword>
<dbReference type="Proteomes" id="UP001152622">
    <property type="component" value="Chromosome 10"/>
</dbReference>
<evidence type="ECO:0000256" key="7">
    <source>
        <dbReference type="ARBA" id="ARBA00022889"/>
    </source>
</evidence>
<feature type="domain" description="Cadherin" evidence="18">
    <location>
        <begin position="1057"/>
        <end position="1162"/>
    </location>
</feature>
<reference evidence="19" key="1">
    <citation type="journal article" date="2023" name="Science">
        <title>Genome structures resolve the early diversification of teleost fishes.</title>
        <authorList>
            <person name="Parey E."/>
            <person name="Louis A."/>
            <person name="Montfort J."/>
            <person name="Bouchez O."/>
            <person name="Roques C."/>
            <person name="Iampietro C."/>
            <person name="Lluch J."/>
            <person name="Castinel A."/>
            <person name="Donnadieu C."/>
            <person name="Desvignes T."/>
            <person name="Floi Bucao C."/>
            <person name="Jouanno E."/>
            <person name="Wen M."/>
            <person name="Mejri S."/>
            <person name="Dirks R."/>
            <person name="Jansen H."/>
            <person name="Henkel C."/>
            <person name="Chen W.J."/>
            <person name="Zahm M."/>
            <person name="Cabau C."/>
            <person name="Klopp C."/>
            <person name="Thompson A.W."/>
            <person name="Robinson-Rechavi M."/>
            <person name="Braasch I."/>
            <person name="Lecointre G."/>
            <person name="Bobe J."/>
            <person name="Postlethwait J.H."/>
            <person name="Berthelot C."/>
            <person name="Roest Crollius H."/>
            <person name="Guiguen Y."/>
        </authorList>
    </citation>
    <scope>NUCLEOTIDE SEQUENCE</scope>
    <source>
        <strain evidence="19">WJC10195</strain>
    </source>
</reference>
<evidence type="ECO:0000256" key="2">
    <source>
        <dbReference type="ARBA" id="ARBA00022536"/>
    </source>
</evidence>
<dbReference type="Gene3D" id="2.60.40.60">
    <property type="entry name" value="Cadherins"/>
    <property type="match status" value="18"/>
</dbReference>
<evidence type="ECO:0000313" key="20">
    <source>
        <dbReference type="Proteomes" id="UP001152622"/>
    </source>
</evidence>
<dbReference type="FunFam" id="2.60.40.60:FF:000013">
    <property type="entry name" value="Cadherin EGF LAG seven-pass G-type receptor"/>
    <property type="match status" value="2"/>
</dbReference>
<keyword evidence="7" id="KW-0130">Cell adhesion</keyword>
<dbReference type="PROSITE" id="PS00022">
    <property type="entry name" value="EGF_1"/>
    <property type="match status" value="1"/>
</dbReference>
<keyword evidence="11" id="KW-0325">Glycoprotein</keyword>
<evidence type="ECO:0000256" key="4">
    <source>
        <dbReference type="ARBA" id="ARBA00022729"/>
    </source>
</evidence>
<evidence type="ECO:0000256" key="15">
    <source>
        <dbReference type="SAM" id="Phobius"/>
    </source>
</evidence>
<dbReference type="InterPro" id="IPR001881">
    <property type="entry name" value="EGF-like_Ca-bd_dom"/>
</dbReference>
<dbReference type="FunFam" id="2.60.40.60:FF:000061">
    <property type="entry name" value="FAT atypical cadherin 3"/>
    <property type="match status" value="2"/>
</dbReference>
<evidence type="ECO:0000256" key="14">
    <source>
        <dbReference type="SAM" id="MobiDB-lite"/>
    </source>
</evidence>
<organism evidence="19 20">
    <name type="scientific">Synaphobranchus kaupii</name>
    <name type="common">Kaup's arrowtooth eel</name>
    <dbReference type="NCBI Taxonomy" id="118154"/>
    <lineage>
        <taxon>Eukaryota</taxon>
        <taxon>Metazoa</taxon>
        <taxon>Chordata</taxon>
        <taxon>Craniata</taxon>
        <taxon>Vertebrata</taxon>
        <taxon>Euteleostomi</taxon>
        <taxon>Actinopterygii</taxon>
        <taxon>Neopterygii</taxon>
        <taxon>Teleostei</taxon>
        <taxon>Anguilliformes</taxon>
        <taxon>Synaphobranchidae</taxon>
        <taxon>Synaphobranchus</taxon>
    </lineage>
</organism>
<feature type="domain" description="Cadherin" evidence="18">
    <location>
        <begin position="1692"/>
        <end position="1796"/>
    </location>
</feature>
<dbReference type="CDD" id="cd00110">
    <property type="entry name" value="LamG"/>
    <property type="match status" value="1"/>
</dbReference>
<dbReference type="InterPro" id="IPR000742">
    <property type="entry name" value="EGF"/>
</dbReference>
<dbReference type="PANTHER" id="PTHR24027:SF438">
    <property type="entry name" value="CADHERIN 23"/>
    <property type="match status" value="1"/>
</dbReference>
<dbReference type="GO" id="GO:0005509">
    <property type="term" value="F:calcium ion binding"/>
    <property type="evidence" value="ECO:0007669"/>
    <property type="project" value="UniProtKB-UniRule"/>
</dbReference>
<dbReference type="GO" id="GO:0031175">
    <property type="term" value="P:neuron projection development"/>
    <property type="evidence" value="ECO:0007669"/>
    <property type="project" value="TreeGrafter"/>
</dbReference>
<dbReference type="FunFam" id="2.60.40.60:FF:000059">
    <property type="entry name" value="FAT atypical cadherin 3"/>
    <property type="match status" value="1"/>
</dbReference>